<evidence type="ECO:0000313" key="2">
    <source>
        <dbReference type="EMBL" id="KAL2459609.1"/>
    </source>
</evidence>
<feature type="transmembrane region" description="Helical" evidence="1">
    <location>
        <begin position="203"/>
        <end position="224"/>
    </location>
</feature>
<comment type="caution">
    <text evidence="2">The sequence shown here is derived from an EMBL/GenBank/DDBJ whole genome shotgun (WGS) entry which is preliminary data.</text>
</comment>
<reference evidence="3" key="1">
    <citation type="submission" date="2024-07" db="EMBL/GenBank/DDBJ databases">
        <title>Two chromosome-level genome assemblies of Korean endemic species Abeliophyllum distichum and Forsythia ovata (Oleaceae).</title>
        <authorList>
            <person name="Jang H."/>
        </authorList>
    </citation>
    <scope>NUCLEOTIDE SEQUENCE [LARGE SCALE GENOMIC DNA]</scope>
</reference>
<dbReference type="EMBL" id="JBFOLJ010000022">
    <property type="protein sequence ID" value="KAL2459609.1"/>
    <property type="molecule type" value="Genomic_DNA"/>
</dbReference>
<accession>A0ABD1P900</accession>
<evidence type="ECO:0000313" key="3">
    <source>
        <dbReference type="Proteomes" id="UP001604277"/>
    </source>
</evidence>
<organism evidence="2 3">
    <name type="scientific">Forsythia ovata</name>
    <dbReference type="NCBI Taxonomy" id="205694"/>
    <lineage>
        <taxon>Eukaryota</taxon>
        <taxon>Viridiplantae</taxon>
        <taxon>Streptophyta</taxon>
        <taxon>Embryophyta</taxon>
        <taxon>Tracheophyta</taxon>
        <taxon>Spermatophyta</taxon>
        <taxon>Magnoliopsida</taxon>
        <taxon>eudicotyledons</taxon>
        <taxon>Gunneridae</taxon>
        <taxon>Pentapetalae</taxon>
        <taxon>asterids</taxon>
        <taxon>lamiids</taxon>
        <taxon>Lamiales</taxon>
        <taxon>Oleaceae</taxon>
        <taxon>Forsythieae</taxon>
        <taxon>Forsythia</taxon>
    </lineage>
</organism>
<name>A0ABD1P900_9LAMI</name>
<proteinExistence type="predicted"/>
<evidence type="ECO:0000256" key="1">
    <source>
        <dbReference type="SAM" id="Phobius"/>
    </source>
</evidence>
<sequence>MRRWSQKKSEKNTALFEQMKNLEKDWETFSKQSKSRRRCSTGSSDSIFTSLLVKENSPRGLMSALQHRRSPSDGLIWKVKNGDYAVEEIIRDRRAAIKSGKLKGRQLLGAFEGAAEMELQWKKDEEIICSECLDLVQEMKLSSMEASVFKEDENSVQKNLSVGSCSESDCLSEVNQTLEEAEKEEELKVKRVGRNLRGNGGRYMHAMAWFAFVSMLFTLVLISVTCKNVHQDMVIYLVPT</sequence>
<protein>
    <submittedName>
        <fullName evidence="2">Uncharacterized protein</fullName>
    </submittedName>
</protein>
<keyword evidence="1" id="KW-0812">Transmembrane</keyword>
<dbReference type="Proteomes" id="UP001604277">
    <property type="component" value="Unassembled WGS sequence"/>
</dbReference>
<gene>
    <name evidence="2" type="ORF">Fot_54858</name>
</gene>
<keyword evidence="1" id="KW-1133">Transmembrane helix</keyword>
<keyword evidence="1" id="KW-0472">Membrane</keyword>
<dbReference type="AlphaFoldDB" id="A0ABD1P900"/>
<keyword evidence="3" id="KW-1185">Reference proteome</keyword>